<evidence type="ECO:0000313" key="2">
    <source>
        <dbReference type="Proteomes" id="UP001060085"/>
    </source>
</evidence>
<reference evidence="2" key="1">
    <citation type="journal article" date="2023" name="Nat. Plants">
        <title>Single-cell RNA sequencing provides a high-resolution roadmap for understanding the multicellular compartmentation of specialized metabolism.</title>
        <authorList>
            <person name="Sun S."/>
            <person name="Shen X."/>
            <person name="Li Y."/>
            <person name="Li Y."/>
            <person name="Wang S."/>
            <person name="Li R."/>
            <person name="Zhang H."/>
            <person name="Shen G."/>
            <person name="Guo B."/>
            <person name="Wei J."/>
            <person name="Xu J."/>
            <person name="St-Pierre B."/>
            <person name="Chen S."/>
            <person name="Sun C."/>
        </authorList>
    </citation>
    <scope>NUCLEOTIDE SEQUENCE [LARGE SCALE GENOMIC DNA]</scope>
</reference>
<keyword evidence="2" id="KW-1185">Reference proteome</keyword>
<dbReference type="Proteomes" id="UP001060085">
    <property type="component" value="Linkage Group LG03"/>
</dbReference>
<gene>
    <name evidence="1" type="ORF">M9H77_14594</name>
</gene>
<comment type="caution">
    <text evidence="1">The sequence shown here is derived from an EMBL/GenBank/DDBJ whole genome shotgun (WGS) entry which is preliminary data.</text>
</comment>
<proteinExistence type="predicted"/>
<evidence type="ECO:0000313" key="1">
    <source>
        <dbReference type="EMBL" id="KAI5674230.1"/>
    </source>
</evidence>
<protein>
    <submittedName>
        <fullName evidence="1">Uncharacterized protein</fullName>
    </submittedName>
</protein>
<name>A0ACC0BNJ0_CATRO</name>
<sequence>MGVLGSALHHILIWPSNRPKPNCCAAFSRPKIDAAQQFGPDATLPLVGPSLGPHTSGPNDLRHGDPSSVAQIADFNESNYALFSGMPSEMLSVGPHHQQNFLFRIFGWMQSKLNGKQKTNKIVSQPPVTHRMKNKSSKEEFSNWANELLAIGTFGNDNVKIPEKNINVQDHHLEEEEEEIITAEQAKELQKELKLLTNDESEKFFDCLQILEDNNNISDNSSSRKEVHLQGNKGNYGISKKSLSFILKKTFFGIGRPKITPMLRDPIEIKLEKSRMEKILRAILHKKIYPQNPTTQKVPTRKFLDKTCPKSCNNLHSPATRKCLDNKCDEYETDSDEETMDNSSEEGSKWVKTDSEFIVLEI</sequence>
<accession>A0ACC0BNJ0</accession>
<dbReference type="EMBL" id="CM044703">
    <property type="protein sequence ID" value="KAI5674230.1"/>
    <property type="molecule type" value="Genomic_DNA"/>
</dbReference>
<organism evidence="1 2">
    <name type="scientific">Catharanthus roseus</name>
    <name type="common">Madagascar periwinkle</name>
    <name type="synonym">Vinca rosea</name>
    <dbReference type="NCBI Taxonomy" id="4058"/>
    <lineage>
        <taxon>Eukaryota</taxon>
        <taxon>Viridiplantae</taxon>
        <taxon>Streptophyta</taxon>
        <taxon>Embryophyta</taxon>
        <taxon>Tracheophyta</taxon>
        <taxon>Spermatophyta</taxon>
        <taxon>Magnoliopsida</taxon>
        <taxon>eudicotyledons</taxon>
        <taxon>Gunneridae</taxon>
        <taxon>Pentapetalae</taxon>
        <taxon>asterids</taxon>
        <taxon>lamiids</taxon>
        <taxon>Gentianales</taxon>
        <taxon>Apocynaceae</taxon>
        <taxon>Rauvolfioideae</taxon>
        <taxon>Vinceae</taxon>
        <taxon>Catharanthinae</taxon>
        <taxon>Catharanthus</taxon>
    </lineage>
</organism>